<organism evidence="1 2">
    <name type="scientific">Candidatus Brocadia carolinensis</name>
    <dbReference type="NCBI Taxonomy" id="1004156"/>
    <lineage>
        <taxon>Bacteria</taxon>
        <taxon>Pseudomonadati</taxon>
        <taxon>Planctomycetota</taxon>
        <taxon>Candidatus Brocadiia</taxon>
        <taxon>Candidatus Brocadiales</taxon>
        <taxon>Candidatus Brocadiaceae</taxon>
        <taxon>Candidatus Brocadia</taxon>
    </lineage>
</organism>
<dbReference type="STRING" id="1004156.AYP45_08110"/>
<protein>
    <recommendedName>
        <fullName evidence="3">DUF86 domain-containing protein</fullName>
    </recommendedName>
</protein>
<dbReference type="Proteomes" id="UP000189681">
    <property type="component" value="Unassembled WGS sequence"/>
</dbReference>
<proteinExistence type="predicted"/>
<evidence type="ECO:0000313" key="1">
    <source>
        <dbReference type="EMBL" id="OOP56618.1"/>
    </source>
</evidence>
<dbReference type="SUPFAM" id="SSF81593">
    <property type="entry name" value="Nucleotidyltransferase substrate binding subunit/domain"/>
    <property type="match status" value="1"/>
</dbReference>
<gene>
    <name evidence="1" type="ORF">AYP45_08110</name>
</gene>
<comment type="caution">
    <text evidence="1">The sequence shown here is derived from an EMBL/GenBank/DDBJ whole genome shotgun (WGS) entry which is preliminary data.</text>
</comment>
<evidence type="ECO:0000313" key="2">
    <source>
        <dbReference type="Proteomes" id="UP000189681"/>
    </source>
</evidence>
<accession>A0A1V4AU01</accession>
<sequence length="150" mass="17698">MSRKDLLELLRDELSSLERAREVLQYSYDTCNGIGIKEDYTFDEMDRFEALTSRFARLSDLLIQKIFRLIDQIGLEDSETVRDRINNAEKKGLIESADIFIQIRIVMNDIAHEYHTETLKDIYKKVLELSPCLFDSIKRVKKYCMKYSSI</sequence>
<dbReference type="AlphaFoldDB" id="A0A1V4AU01"/>
<name>A0A1V4AU01_9BACT</name>
<dbReference type="EMBL" id="AYTS01000072">
    <property type="protein sequence ID" value="OOP56618.1"/>
    <property type="molecule type" value="Genomic_DNA"/>
</dbReference>
<reference evidence="1 2" key="1">
    <citation type="journal article" date="2017" name="Water Res.">
        <title>Discovery and metagenomic analysis of an anammox bacterial enrichment related to Candidatus "Brocadia caroliniensis" in a full-scale glycerol-fed nitritation-denitritation separate centrate treatment process.</title>
        <authorList>
            <person name="Park H."/>
            <person name="Brotto A.C."/>
            <person name="van Loosdrecht M.C."/>
            <person name="Chandran K."/>
        </authorList>
    </citation>
    <scope>NUCLEOTIDE SEQUENCE [LARGE SCALE GENOMIC DNA]</scope>
    <source>
        <strain evidence="1">26THWARD</strain>
    </source>
</reference>
<evidence type="ECO:0008006" key="3">
    <source>
        <dbReference type="Google" id="ProtNLM"/>
    </source>
</evidence>
<dbReference type="Gene3D" id="1.20.120.330">
    <property type="entry name" value="Nucleotidyltransferases domain 2"/>
    <property type="match status" value="1"/>
</dbReference>